<name>I4A1R9_ORNRL</name>
<proteinExistence type="predicted"/>
<dbReference type="EMBL" id="CP003283">
    <property type="protein sequence ID" value="AFL97903.1"/>
    <property type="molecule type" value="Genomic_DNA"/>
</dbReference>
<dbReference type="eggNOG" id="COG3501">
    <property type="taxonomic scope" value="Bacteria"/>
</dbReference>
<dbReference type="GeneID" id="97258362"/>
<reference evidence="2 3" key="1">
    <citation type="submission" date="2012-06" db="EMBL/GenBank/DDBJ databases">
        <title>The complete genome of Ornithobacterium rhinotracheale DSM 15997.</title>
        <authorList>
            <consortium name="US DOE Joint Genome Institute (JGI-PGF)"/>
            <person name="Lucas S."/>
            <person name="Copeland A."/>
            <person name="Lapidus A."/>
            <person name="Goodwin L."/>
            <person name="Pitluck S."/>
            <person name="Peters L."/>
            <person name="Mikhailova N."/>
            <person name="Teshima H."/>
            <person name="Kyrpides N."/>
            <person name="Mavromatis K."/>
            <person name="Pagani I."/>
            <person name="Ivanova N."/>
            <person name="Ovchinnikova G."/>
            <person name="Zeytun A."/>
            <person name="Detter J.C."/>
            <person name="Han C."/>
            <person name="Land M."/>
            <person name="Hauser L."/>
            <person name="Markowitz V."/>
            <person name="Cheng J.-F."/>
            <person name="Hugenholtz P."/>
            <person name="Woyke T."/>
            <person name="Wu D."/>
            <person name="Lang E."/>
            <person name="Kopitz M."/>
            <person name="Brambilla E."/>
            <person name="Klenk H.-P."/>
            <person name="Eisen J.A."/>
        </authorList>
    </citation>
    <scope>NUCLEOTIDE SEQUENCE [LARGE SCALE GENOMIC DNA]</scope>
    <source>
        <strain evidence="3">ATCC 51463 / DSM 15997 / CCUG 23171 / LMG 9086</strain>
    </source>
</reference>
<dbReference type="SUPFAM" id="SSF69349">
    <property type="entry name" value="Phage fibre proteins"/>
    <property type="match status" value="1"/>
</dbReference>
<dbReference type="HOGENOM" id="CLU_2331035_0_0_10"/>
<organism evidence="2 3">
    <name type="scientific">Ornithobacterium rhinotracheale (strain ATCC 51463 / DSM 15997 / CCUG 23171 / CIP 104009 / LMG 9086)</name>
    <dbReference type="NCBI Taxonomy" id="867902"/>
    <lineage>
        <taxon>Bacteria</taxon>
        <taxon>Pseudomonadati</taxon>
        <taxon>Bacteroidota</taxon>
        <taxon>Flavobacteriia</taxon>
        <taxon>Flavobacteriales</taxon>
        <taxon>Weeksellaceae</taxon>
        <taxon>Ornithobacterium</taxon>
    </lineage>
</organism>
<evidence type="ECO:0000313" key="2">
    <source>
        <dbReference type="EMBL" id="AFL97903.1"/>
    </source>
</evidence>
<gene>
    <name evidence="2" type="ordered locus">Ornrh_1749</name>
</gene>
<evidence type="ECO:0000256" key="1">
    <source>
        <dbReference type="SAM" id="MobiDB-lite"/>
    </source>
</evidence>
<protein>
    <submittedName>
        <fullName evidence="2">Uncharacterized protein</fullName>
    </submittedName>
</protein>
<accession>I4A1R9</accession>
<dbReference type="KEGG" id="orh:Ornrh_1749"/>
<feature type="compositionally biased region" description="Polar residues" evidence="1">
    <location>
        <begin position="41"/>
        <end position="51"/>
    </location>
</feature>
<evidence type="ECO:0000313" key="3">
    <source>
        <dbReference type="Proteomes" id="UP000006051"/>
    </source>
</evidence>
<keyword evidence="3" id="KW-1185">Reference proteome</keyword>
<dbReference type="AlphaFoldDB" id="I4A1R9"/>
<dbReference type="GeneID" id="71569808"/>
<dbReference type="Proteomes" id="UP000006051">
    <property type="component" value="Chromosome"/>
</dbReference>
<dbReference type="STRING" id="867902.Ornrh_1749"/>
<feature type="region of interest" description="Disordered" evidence="1">
    <location>
        <begin position="41"/>
        <end position="75"/>
    </location>
</feature>
<dbReference type="RefSeq" id="WP_014791428.1">
    <property type="nucleotide sequence ID" value="NC_018016.1"/>
</dbReference>
<sequence length="98" mass="10547">MVDKVTDKDAGQDMSIEVSNNMNTNVGNDHNVQIVNNHTFNSNDYQQNVKGNKTIDVGGSLEESTSETTHRAKNGDILMQSAGVAQVLGKIDAKVNKG</sequence>